<dbReference type="AlphaFoldDB" id="A0A1G2QGR9"/>
<evidence type="ECO:0000313" key="1">
    <source>
        <dbReference type="EMBL" id="OHA59171.1"/>
    </source>
</evidence>
<proteinExistence type="predicted"/>
<accession>A0A1G2QGR9</accession>
<dbReference type="Proteomes" id="UP000176222">
    <property type="component" value="Unassembled WGS sequence"/>
</dbReference>
<evidence type="ECO:0000313" key="2">
    <source>
        <dbReference type="Proteomes" id="UP000176222"/>
    </source>
</evidence>
<reference evidence="1 2" key="1">
    <citation type="journal article" date="2016" name="Nat. Commun.">
        <title>Thousands of microbial genomes shed light on interconnected biogeochemical processes in an aquifer system.</title>
        <authorList>
            <person name="Anantharaman K."/>
            <person name="Brown C.T."/>
            <person name="Hug L.A."/>
            <person name="Sharon I."/>
            <person name="Castelle C.J."/>
            <person name="Probst A.J."/>
            <person name="Thomas B.C."/>
            <person name="Singh A."/>
            <person name="Wilkins M.J."/>
            <person name="Karaoz U."/>
            <person name="Brodie E.L."/>
            <person name="Williams K.H."/>
            <person name="Hubbard S.S."/>
            <person name="Banfield J.F."/>
        </authorList>
    </citation>
    <scope>NUCLEOTIDE SEQUENCE [LARGE SCALE GENOMIC DNA]</scope>
</reference>
<name>A0A1G2QGR9_9BACT</name>
<protein>
    <submittedName>
        <fullName evidence="1">Uncharacterized protein</fullName>
    </submittedName>
</protein>
<gene>
    <name evidence="1" type="ORF">A2370_03225</name>
</gene>
<organism evidence="1 2">
    <name type="scientific">Candidatus Vogelbacteria bacterium RIFOXYB1_FULL_42_16</name>
    <dbReference type="NCBI Taxonomy" id="1802436"/>
    <lineage>
        <taxon>Bacteria</taxon>
        <taxon>Candidatus Vogeliibacteriota</taxon>
    </lineage>
</organism>
<dbReference type="EMBL" id="MHTH01000005">
    <property type="protein sequence ID" value="OHA59171.1"/>
    <property type="molecule type" value="Genomic_DNA"/>
</dbReference>
<sequence>MSKAGEVSERRLRKVHGVLLTNADPEGIPDEVAEWVIQHPVEAGQQFALWLKNRCRLIVGEPKILRFQPSVTFSPSGFLSEGWTIWKGPKDGNGLEGGEDCDRREDNLSEIDFSQALFETCLEEGETTITGEEKLMRMKASGHLRLGGRTFLSLWQDYQANKGNSILEWLYQNGQITYMDFFGLVLRSPLGNRYVLYLCRSDGSRWYWDRRWLGHGWDANYRSVSLASD</sequence>
<comment type="caution">
    <text evidence="1">The sequence shown here is derived from an EMBL/GenBank/DDBJ whole genome shotgun (WGS) entry which is preliminary data.</text>
</comment>